<dbReference type="EC" id="3.1.2.12" evidence="2 7"/>
<keyword evidence="7" id="KW-0963">Cytoplasm</keyword>
<gene>
    <name evidence="8" type="ORF">TOLI1172_LOCUS8224</name>
</gene>
<evidence type="ECO:0000256" key="7">
    <source>
        <dbReference type="RuleBase" id="RU363068"/>
    </source>
</evidence>
<feature type="active site" description="Charge relay system" evidence="6">
    <location>
        <position position="154"/>
    </location>
</feature>
<comment type="function">
    <text evidence="7">Serine hydrolase involved in the detoxification of formaldehyde.</text>
</comment>
<proteinExistence type="inferred from homology"/>
<dbReference type="InterPro" id="IPR000801">
    <property type="entry name" value="Esterase-like"/>
</dbReference>
<protein>
    <recommendedName>
        <fullName evidence="3 7">S-formylglutathione hydrolase</fullName>
        <ecNumber evidence="2 7">3.1.2.12</ecNumber>
    </recommendedName>
</protein>
<comment type="catalytic activity">
    <reaction evidence="7">
        <text>S-formylglutathione + H2O = formate + glutathione + H(+)</text>
        <dbReference type="Rhea" id="RHEA:14961"/>
        <dbReference type="ChEBI" id="CHEBI:15377"/>
        <dbReference type="ChEBI" id="CHEBI:15378"/>
        <dbReference type="ChEBI" id="CHEBI:15740"/>
        <dbReference type="ChEBI" id="CHEBI:57688"/>
        <dbReference type="ChEBI" id="CHEBI:57925"/>
        <dbReference type="EC" id="3.1.2.12"/>
    </reaction>
</comment>
<comment type="similarity">
    <text evidence="1 7">Belongs to the esterase D family.</text>
</comment>
<dbReference type="Pfam" id="PF00756">
    <property type="entry name" value="Esterase"/>
    <property type="match status" value="1"/>
</dbReference>
<feature type="active site" description="Charge relay system" evidence="6">
    <location>
        <position position="233"/>
    </location>
</feature>
<keyword evidence="5 7" id="KW-0378">Hydrolase</keyword>
<dbReference type="GO" id="GO:0052689">
    <property type="term" value="F:carboxylic ester hydrolase activity"/>
    <property type="evidence" value="ECO:0007669"/>
    <property type="project" value="UniProtKB-KW"/>
</dbReference>
<dbReference type="GO" id="GO:0018738">
    <property type="term" value="F:S-formylglutathione hydrolase activity"/>
    <property type="evidence" value="ECO:0007669"/>
    <property type="project" value="UniProtKB-EC"/>
</dbReference>
<organism evidence="8">
    <name type="scientific">Timspurckia oligopyrenoides</name>
    <dbReference type="NCBI Taxonomy" id="708627"/>
    <lineage>
        <taxon>Eukaryota</taxon>
        <taxon>Rhodophyta</taxon>
        <taxon>Bangiophyceae</taxon>
        <taxon>Porphyridiales</taxon>
        <taxon>Porphyridiaceae</taxon>
        <taxon>Timspurckia</taxon>
    </lineage>
</organism>
<name>A0A7S0ZJH9_9RHOD</name>
<evidence type="ECO:0000313" key="8">
    <source>
        <dbReference type="EMBL" id="CAD8823826.1"/>
    </source>
</evidence>
<dbReference type="EMBL" id="HBFP01011382">
    <property type="protein sequence ID" value="CAD8823826.1"/>
    <property type="molecule type" value="Transcribed_RNA"/>
</dbReference>
<sequence length="289" mass="32463">MAKLLSSVKCFSCSVERYEHISAVLGGLSAKFHVIFPPQVTESGPVPVLFWLSGLTCTDENYIIKAMAYPYVAKYGIAVVVPDTSPRGANALNEDEASDFGTGAGFYVNATTDDYKKHYNMDDYIVKELPELLKSTPEISSRLNMDRRSIFGHSMGGHGALVLALRNESMFRSVSAFAPICNPVKCPWGIKAFTGYLGDNIEDWKKYDATELLKSRGKPLYDRPILVDQGLEDQFYPAQQLLPESFQEACQSTGQKLELRFQEGYNHSYFFIATFMEDHIRYHSEALLE</sequence>
<evidence type="ECO:0000256" key="3">
    <source>
        <dbReference type="ARBA" id="ARBA00016774"/>
    </source>
</evidence>
<evidence type="ECO:0000256" key="1">
    <source>
        <dbReference type="ARBA" id="ARBA00005622"/>
    </source>
</evidence>
<dbReference type="GO" id="GO:0005829">
    <property type="term" value="C:cytosol"/>
    <property type="evidence" value="ECO:0007669"/>
    <property type="project" value="TreeGrafter"/>
</dbReference>
<accession>A0A7S0ZJH9</accession>
<dbReference type="SUPFAM" id="SSF53474">
    <property type="entry name" value="alpha/beta-Hydrolases"/>
    <property type="match status" value="1"/>
</dbReference>
<dbReference type="NCBIfam" id="TIGR02821">
    <property type="entry name" value="fghA_ester_D"/>
    <property type="match status" value="1"/>
</dbReference>
<dbReference type="Gene3D" id="3.40.50.1820">
    <property type="entry name" value="alpha/beta hydrolase"/>
    <property type="match status" value="1"/>
</dbReference>
<comment type="subcellular location">
    <subcellularLocation>
        <location evidence="7">Cytoplasm</location>
    </subcellularLocation>
</comment>
<dbReference type="PANTHER" id="PTHR10061:SF0">
    <property type="entry name" value="S-FORMYLGLUTATHIONE HYDROLASE"/>
    <property type="match status" value="1"/>
</dbReference>
<reference evidence="8" key="1">
    <citation type="submission" date="2021-01" db="EMBL/GenBank/DDBJ databases">
        <authorList>
            <person name="Corre E."/>
            <person name="Pelletier E."/>
            <person name="Niang G."/>
            <person name="Scheremetjew M."/>
            <person name="Finn R."/>
            <person name="Kale V."/>
            <person name="Holt S."/>
            <person name="Cochrane G."/>
            <person name="Meng A."/>
            <person name="Brown T."/>
            <person name="Cohen L."/>
        </authorList>
    </citation>
    <scope>NUCLEOTIDE SEQUENCE</scope>
    <source>
        <strain evidence="8">CCMP3278</strain>
    </source>
</reference>
<dbReference type="GO" id="GO:0046294">
    <property type="term" value="P:formaldehyde catabolic process"/>
    <property type="evidence" value="ECO:0007669"/>
    <property type="project" value="InterPro"/>
</dbReference>
<feature type="active site" description="Charge relay system" evidence="6">
    <location>
        <position position="267"/>
    </location>
</feature>
<keyword evidence="4 7" id="KW-0719">Serine esterase</keyword>
<dbReference type="FunFam" id="3.40.50.1820:FF:000002">
    <property type="entry name" value="S-formylglutathione hydrolase"/>
    <property type="match status" value="1"/>
</dbReference>
<dbReference type="InterPro" id="IPR029058">
    <property type="entry name" value="AB_hydrolase_fold"/>
</dbReference>
<dbReference type="PANTHER" id="PTHR10061">
    <property type="entry name" value="S-FORMYLGLUTATHIONE HYDROLASE"/>
    <property type="match status" value="1"/>
</dbReference>
<evidence type="ECO:0000256" key="6">
    <source>
        <dbReference type="PIRSR" id="PIRSR614186-1"/>
    </source>
</evidence>
<dbReference type="InterPro" id="IPR014186">
    <property type="entry name" value="S-formylglutathione_hydrol"/>
</dbReference>
<evidence type="ECO:0000256" key="5">
    <source>
        <dbReference type="ARBA" id="ARBA00022801"/>
    </source>
</evidence>
<dbReference type="AlphaFoldDB" id="A0A7S0ZJH9"/>
<evidence type="ECO:0000256" key="4">
    <source>
        <dbReference type="ARBA" id="ARBA00022487"/>
    </source>
</evidence>
<evidence type="ECO:0000256" key="2">
    <source>
        <dbReference type="ARBA" id="ARBA00012479"/>
    </source>
</evidence>